<name>A0A916NBM8_9FLAO</name>
<reference evidence="1" key="1">
    <citation type="submission" date="2021-04" db="EMBL/GenBank/DDBJ databases">
        <authorList>
            <person name="Rodrigo-Torres L."/>
            <person name="Arahal R. D."/>
            <person name="Lucena T."/>
        </authorList>
    </citation>
    <scope>NUCLEOTIDE SEQUENCE</scope>
    <source>
        <strain evidence="1">AS29M-1</strain>
    </source>
</reference>
<dbReference type="Gene3D" id="3.30.2310.20">
    <property type="entry name" value="RelE-like"/>
    <property type="match status" value="1"/>
</dbReference>
<accession>A0A916NBM8</accession>
<protein>
    <recommendedName>
        <fullName evidence="3">Type II toxin-antitoxin system RelE/ParE family toxin</fullName>
    </recommendedName>
</protein>
<dbReference type="EMBL" id="OU015584">
    <property type="protein sequence ID" value="CAG5081272.1"/>
    <property type="molecule type" value="Genomic_DNA"/>
</dbReference>
<dbReference type="RefSeq" id="WP_258541778.1">
    <property type="nucleotide sequence ID" value="NZ_OU015584.1"/>
</dbReference>
<evidence type="ECO:0008006" key="3">
    <source>
        <dbReference type="Google" id="ProtNLM"/>
    </source>
</evidence>
<dbReference type="InterPro" id="IPR035093">
    <property type="entry name" value="RelE/ParE_toxin_dom_sf"/>
</dbReference>
<organism evidence="1 2">
    <name type="scientific">Parvicella tangerina</name>
    <dbReference type="NCBI Taxonomy" id="2829795"/>
    <lineage>
        <taxon>Bacteria</taxon>
        <taxon>Pseudomonadati</taxon>
        <taxon>Bacteroidota</taxon>
        <taxon>Flavobacteriia</taxon>
        <taxon>Flavobacteriales</taxon>
        <taxon>Parvicellaceae</taxon>
        <taxon>Parvicella</taxon>
    </lineage>
</organism>
<proteinExistence type="predicted"/>
<keyword evidence="2" id="KW-1185">Reference proteome</keyword>
<gene>
    <name evidence="1" type="ORF">CRYO30217_01579</name>
</gene>
<dbReference type="KEGG" id="ptan:CRYO30217_01579"/>
<sequence>MPKYTVDWSDKAELIYQELISEILDDWGVEAALKFRAKVNRLESGLRENKHLCPKSKLAQLHKCVVSKQTSIIYEVEGRIITIVTLVPNRTQNKF</sequence>
<dbReference type="Proteomes" id="UP000683507">
    <property type="component" value="Chromosome"/>
</dbReference>
<evidence type="ECO:0000313" key="1">
    <source>
        <dbReference type="EMBL" id="CAG5081272.1"/>
    </source>
</evidence>
<evidence type="ECO:0000313" key="2">
    <source>
        <dbReference type="Proteomes" id="UP000683507"/>
    </source>
</evidence>
<dbReference type="AlphaFoldDB" id="A0A916NBM8"/>